<evidence type="ECO:0008006" key="4">
    <source>
        <dbReference type="Google" id="ProtNLM"/>
    </source>
</evidence>
<reference evidence="2 3" key="1">
    <citation type="submission" date="2024-04" db="EMBL/GenBank/DDBJ databases">
        <authorList>
            <person name="Fracassetti M."/>
        </authorList>
    </citation>
    <scope>NUCLEOTIDE SEQUENCE [LARGE SCALE GENOMIC DNA]</scope>
</reference>
<keyword evidence="3" id="KW-1185">Reference proteome</keyword>
<evidence type="ECO:0000313" key="2">
    <source>
        <dbReference type="EMBL" id="CAL1371742.1"/>
    </source>
</evidence>
<protein>
    <recommendedName>
        <fullName evidence="4">Secreted protein</fullName>
    </recommendedName>
</protein>
<evidence type="ECO:0000256" key="1">
    <source>
        <dbReference type="SAM" id="SignalP"/>
    </source>
</evidence>
<accession>A0AAV2DFY4</accession>
<dbReference type="AlphaFoldDB" id="A0AAV2DFY4"/>
<organism evidence="2 3">
    <name type="scientific">Linum trigynum</name>
    <dbReference type="NCBI Taxonomy" id="586398"/>
    <lineage>
        <taxon>Eukaryota</taxon>
        <taxon>Viridiplantae</taxon>
        <taxon>Streptophyta</taxon>
        <taxon>Embryophyta</taxon>
        <taxon>Tracheophyta</taxon>
        <taxon>Spermatophyta</taxon>
        <taxon>Magnoliopsida</taxon>
        <taxon>eudicotyledons</taxon>
        <taxon>Gunneridae</taxon>
        <taxon>Pentapetalae</taxon>
        <taxon>rosids</taxon>
        <taxon>fabids</taxon>
        <taxon>Malpighiales</taxon>
        <taxon>Linaceae</taxon>
        <taxon>Linum</taxon>
    </lineage>
</organism>
<dbReference type="EMBL" id="OZ034815">
    <property type="protein sequence ID" value="CAL1371742.1"/>
    <property type="molecule type" value="Genomic_DNA"/>
</dbReference>
<feature type="signal peptide" evidence="1">
    <location>
        <begin position="1"/>
        <end position="26"/>
    </location>
</feature>
<dbReference type="Proteomes" id="UP001497516">
    <property type="component" value="Chromosome 2"/>
</dbReference>
<evidence type="ECO:0000313" key="3">
    <source>
        <dbReference type="Proteomes" id="UP001497516"/>
    </source>
</evidence>
<feature type="chain" id="PRO_5043785570" description="Secreted protein" evidence="1">
    <location>
        <begin position="27"/>
        <end position="84"/>
    </location>
</feature>
<name>A0AAV2DFY4_9ROSI</name>
<sequence length="84" mass="9076">MMMMKPLQIIVMVMLIIVSMLSLSLATYRQQFTAFTLPPSASTEYDDEEDGGGMVVAVMSMLPKSVGGVQPPTSAPSKRSNQCC</sequence>
<keyword evidence="1" id="KW-0732">Signal</keyword>
<proteinExistence type="predicted"/>
<gene>
    <name evidence="2" type="ORF">LTRI10_LOCUS13791</name>
</gene>